<dbReference type="AlphaFoldDB" id="A0A168P9S5"/>
<dbReference type="InterPro" id="IPR038559">
    <property type="entry name" value="XkdN-like_sf"/>
</dbReference>
<gene>
    <name evidence="1" type="ORF">PBAT_11020</name>
</gene>
<comment type="caution">
    <text evidence="1">The sequence shown here is derived from an EMBL/GenBank/DDBJ whole genome shotgun (WGS) entry which is preliminary data.</text>
</comment>
<organism evidence="1 2">
    <name type="scientific">Paenibacillus antarcticus</name>
    <dbReference type="NCBI Taxonomy" id="253703"/>
    <lineage>
        <taxon>Bacteria</taxon>
        <taxon>Bacillati</taxon>
        <taxon>Bacillota</taxon>
        <taxon>Bacilli</taxon>
        <taxon>Bacillales</taxon>
        <taxon>Paenibacillaceae</taxon>
        <taxon>Paenibacillus</taxon>
    </lineage>
</organism>
<protein>
    <submittedName>
        <fullName evidence="1">Phage portal protein</fullName>
    </submittedName>
</protein>
<reference evidence="1 2" key="1">
    <citation type="submission" date="2016-03" db="EMBL/GenBank/DDBJ databases">
        <title>Draft genome sequence of Paenibacillus antarcticus CECT 5836.</title>
        <authorList>
            <person name="Shin S.-K."/>
            <person name="Yi H."/>
        </authorList>
    </citation>
    <scope>NUCLEOTIDE SEQUENCE [LARGE SCALE GENOMIC DNA]</scope>
    <source>
        <strain evidence="1 2">CECT 5836</strain>
    </source>
</reference>
<evidence type="ECO:0000313" key="1">
    <source>
        <dbReference type="EMBL" id="OAB46542.1"/>
    </source>
</evidence>
<proteinExistence type="predicted"/>
<dbReference type="Pfam" id="PF08890">
    <property type="entry name" value="Phage_TAC_5"/>
    <property type="match status" value="1"/>
</dbReference>
<dbReference type="EMBL" id="LVJI01000015">
    <property type="protein sequence ID" value="OAB46542.1"/>
    <property type="molecule type" value="Genomic_DNA"/>
</dbReference>
<sequence length="140" mass="15860">MSDLSMFFAQNAAVEVAEEFVVSERFKDKDGKAGKWKLRSITEDDNQELRKSATKKTKGKNGLYTSDLDTNDYLSKLVVACVAYPDLKNAEIQKTYGVMGAEKLLRKMLLPGEFSNLMEKVQAMNGFDRDMNEMVEEVKN</sequence>
<dbReference type="InterPro" id="IPR014986">
    <property type="entry name" value="XkdN-like"/>
</dbReference>
<dbReference type="OrthoDB" id="1807498at2"/>
<name>A0A168P9S5_9BACL</name>
<accession>A0A168P9S5</accession>
<dbReference type="Proteomes" id="UP000077355">
    <property type="component" value="Unassembled WGS sequence"/>
</dbReference>
<dbReference type="RefSeq" id="WP_068649441.1">
    <property type="nucleotide sequence ID" value="NZ_CP043611.1"/>
</dbReference>
<keyword evidence="2" id="KW-1185">Reference proteome</keyword>
<dbReference type="Gene3D" id="3.30.2220.30">
    <property type="match status" value="1"/>
</dbReference>
<evidence type="ECO:0000313" key="2">
    <source>
        <dbReference type="Proteomes" id="UP000077355"/>
    </source>
</evidence>